<reference evidence="2 3" key="1">
    <citation type="submission" date="2023-05" db="EMBL/GenBank/DDBJ databases">
        <title>Chelatococcus sp. nov., a moderately thermophilic bacterium isolated from hot spring microbial mat.</title>
        <authorList>
            <person name="Hu C.-J."/>
            <person name="Li W.-J."/>
        </authorList>
    </citation>
    <scope>NUCLEOTIDE SEQUENCE [LARGE SCALE GENOMIC DNA]</scope>
    <source>
        <strain evidence="2 3">SYSU G07232</strain>
    </source>
</reference>
<feature type="region of interest" description="Disordered" evidence="1">
    <location>
        <begin position="244"/>
        <end position="268"/>
    </location>
</feature>
<evidence type="ECO:0000313" key="2">
    <source>
        <dbReference type="EMBL" id="MDJ1159201.1"/>
    </source>
</evidence>
<dbReference type="EMBL" id="JASJEV010000007">
    <property type="protein sequence ID" value="MDJ1159201.1"/>
    <property type="molecule type" value="Genomic_DNA"/>
</dbReference>
<dbReference type="Proteomes" id="UP001321492">
    <property type="component" value="Unassembled WGS sequence"/>
</dbReference>
<dbReference type="PANTHER" id="PTHR40267:SF1">
    <property type="entry name" value="BLR3294 PROTEIN"/>
    <property type="match status" value="1"/>
</dbReference>
<dbReference type="InterPro" id="IPR053714">
    <property type="entry name" value="Iso_Racemase_Enz_sf"/>
</dbReference>
<dbReference type="Gene3D" id="3.40.50.12500">
    <property type="match status" value="1"/>
</dbReference>
<dbReference type="PANTHER" id="PTHR40267">
    <property type="entry name" value="BLR3294 PROTEIN"/>
    <property type="match status" value="1"/>
</dbReference>
<organism evidence="2 3">
    <name type="scientific">Chelatococcus albus</name>
    <dbReference type="NCBI Taxonomy" id="3047466"/>
    <lineage>
        <taxon>Bacteria</taxon>
        <taxon>Pseudomonadati</taxon>
        <taxon>Pseudomonadota</taxon>
        <taxon>Alphaproteobacteria</taxon>
        <taxon>Hyphomicrobiales</taxon>
        <taxon>Chelatococcaceae</taxon>
        <taxon>Chelatococcus</taxon>
    </lineage>
</organism>
<protein>
    <submittedName>
        <fullName evidence="2">Aspartate/glutamate racemase family protein</fullName>
    </submittedName>
</protein>
<accession>A0ABT7AIJ5</accession>
<name>A0ABT7AIJ5_9HYPH</name>
<evidence type="ECO:0000313" key="3">
    <source>
        <dbReference type="Proteomes" id="UP001321492"/>
    </source>
</evidence>
<keyword evidence="3" id="KW-1185">Reference proteome</keyword>
<dbReference type="InterPro" id="IPR026286">
    <property type="entry name" value="MaiA/AMDase"/>
</dbReference>
<comment type="caution">
    <text evidence="2">The sequence shown here is derived from an EMBL/GenBank/DDBJ whole genome shotgun (WGS) entry which is preliminary data.</text>
</comment>
<proteinExistence type="predicted"/>
<dbReference type="Pfam" id="PF17645">
    <property type="entry name" value="Amdase"/>
    <property type="match status" value="1"/>
</dbReference>
<gene>
    <name evidence="2" type="ORF">QNA08_13235</name>
</gene>
<dbReference type="RefSeq" id="WP_283741180.1">
    <property type="nucleotide sequence ID" value="NZ_JASJEV010000007.1"/>
</dbReference>
<sequence>MTRRIRLGMLTPSSHTVLEPVTAAMLAGLPEVTAHFSRFKVTEIALTSAALGQFDDSEILRAAELLAHARVDVVAWNGTSASWLGFERDERLCERITAATGIPACTSVLAFREIFTRTGVRRFGLVTPYLPDVQERIVANWGASGFACAAERHLALQDNFSFAELDEEGIAGLIRAVARERCDAVAVVCTNMRGAPVAEALERELGIPVYDSIATTLWKALLVAGADPARVRGWGGLFGLGSGTPPDRGRAGPAEMCLAGDGAARPRE</sequence>
<evidence type="ECO:0000256" key="1">
    <source>
        <dbReference type="SAM" id="MobiDB-lite"/>
    </source>
</evidence>
<dbReference type="PIRSF" id="PIRSF015736">
    <property type="entry name" value="MI"/>
    <property type="match status" value="1"/>
</dbReference>